<organism evidence="2">
    <name type="scientific">Hydrogenovibrio crunogenus (strain DSM 25203 / XCL-2)</name>
    <name type="common">Thiomicrospira crunogena</name>
    <dbReference type="NCBI Taxonomy" id="317025"/>
    <lineage>
        <taxon>Bacteria</taxon>
        <taxon>Pseudomonadati</taxon>
        <taxon>Pseudomonadota</taxon>
        <taxon>Gammaproteobacteria</taxon>
        <taxon>Thiotrichales</taxon>
        <taxon>Piscirickettsiaceae</taxon>
        <taxon>Hydrogenovibrio</taxon>
    </lineage>
</organism>
<name>Q31F36_HYDCU</name>
<dbReference type="eggNOG" id="ENOG50309MK">
    <property type="taxonomic scope" value="Bacteria"/>
</dbReference>
<evidence type="ECO:0000313" key="2">
    <source>
        <dbReference type="EMBL" id="ABB42237.1"/>
    </source>
</evidence>
<dbReference type="OrthoDB" id="6917259at2"/>
<dbReference type="Pfam" id="PF06527">
    <property type="entry name" value="TniQ"/>
    <property type="match status" value="1"/>
</dbReference>
<dbReference type="HOGENOM" id="CLU_059693_0_0_6"/>
<accession>Q31F36</accession>
<dbReference type="AlphaFoldDB" id="Q31F36"/>
<reference evidence="2" key="1">
    <citation type="submission" date="2006-07" db="EMBL/GenBank/DDBJ databases">
        <title>Complete sequence of Thiomicrospira crunogena XCL-2.</title>
        <authorList>
            <consortium name="US DOE Joint Genome Institute"/>
            <person name="Copeland A."/>
            <person name="Lucas S."/>
            <person name="Lapidus A."/>
            <person name="Barry K."/>
            <person name="Detter J.C."/>
            <person name="Glavina del Rio T."/>
            <person name="Hammon N."/>
            <person name="Israni S."/>
            <person name="Dalin E."/>
            <person name="Tice H."/>
            <person name="Pitluck S."/>
            <person name="Chain P."/>
            <person name="Malfatti S."/>
            <person name="Shin M."/>
            <person name="Vergez L."/>
            <person name="Schmutz J."/>
            <person name="Larimer F."/>
            <person name="Land M."/>
            <person name="Hauser L."/>
            <person name="Kyrpides N."/>
            <person name="Lykidis A."/>
            <person name="Scott K.M."/>
            <person name="Sievert S."/>
            <person name="Kerfeld C."/>
            <person name="Freyermuth S."/>
            <person name="Dobrinski K."/>
            <person name="Boller A."/>
            <person name="Fitzpatrick K."/>
            <person name="Thoma P."/>
            <person name="Moore J."/>
            <person name="Richardson P."/>
        </authorList>
    </citation>
    <scope>NUCLEOTIDE SEQUENCE</scope>
    <source>
        <strain evidence="2">XCL-2</strain>
    </source>
</reference>
<dbReference type="KEGG" id="tcx:Tcr_1645"/>
<feature type="domain" description="TniQ" evidence="1">
    <location>
        <begin position="9"/>
        <end position="149"/>
    </location>
</feature>
<dbReference type="STRING" id="317025.Tcr_1645"/>
<sequence>MMFTGKLWPVHPHPYPNELLSSWLVRIAHANGEKVQTFTHQEFGVNKQVWNRDIDRLAPEWLLERLSEKTATSIEVVRQTTLKHYKGTLFHHSTHSGVEAWITPLRMYHRKRKGFGLQFCPLCLKEDKEPYFRASWRVALQTFCLKHQIMMHDRCPQCGEAVTFHRIDISSKECGINKLLSICSNCRFDLSDSPIKKVSHFDGGIASNWNQCLLGIEFGVIEKFDIERLAVLHQFGKLLTFHSVSDKLIGFVELQINQKLFRPDCNLRYFEANDVSARHQIIGCAWWLLQDWPDNLYSAWLNGAVRYNQLLKDFASIPVWYSETIVQFNVNYKKRRYELSKK</sequence>
<protein>
    <recommendedName>
        <fullName evidence="1">TniQ domain-containing protein</fullName>
    </recommendedName>
</protein>
<gene>
    <name evidence="2" type="ordered locus">Tcr_1645</name>
</gene>
<proteinExistence type="predicted"/>
<dbReference type="EMBL" id="CP000109">
    <property type="protein sequence ID" value="ABB42237.1"/>
    <property type="molecule type" value="Genomic_DNA"/>
</dbReference>
<evidence type="ECO:0000259" key="1">
    <source>
        <dbReference type="Pfam" id="PF06527"/>
    </source>
</evidence>
<dbReference type="InterPro" id="IPR009492">
    <property type="entry name" value="TniQ"/>
</dbReference>